<gene>
    <name evidence="3" type="ORF">E0H31_34995</name>
</gene>
<dbReference type="Pfam" id="PF14461">
    <property type="entry name" value="Prok-E2_B"/>
    <property type="match status" value="1"/>
</dbReference>
<proteinExistence type="predicted"/>
<feature type="domain" description="Prokaryotic E2 family B" evidence="2">
    <location>
        <begin position="63"/>
        <end position="154"/>
    </location>
</feature>
<dbReference type="PANTHER" id="PTHR43267:SF1">
    <property type="entry name" value="TRNA THREONYLCARBAMOYLADENOSINE DEHYDRATASE"/>
    <property type="match status" value="1"/>
</dbReference>
<name>A0A8G2IQY7_RHILV</name>
<dbReference type="InterPro" id="IPR032701">
    <property type="entry name" value="Prok-E2_B_dom"/>
</dbReference>
<dbReference type="Proteomes" id="UP000291866">
    <property type="component" value="Unassembled WGS sequence"/>
</dbReference>
<dbReference type="GO" id="GO:0008641">
    <property type="term" value="F:ubiquitin-like modifier activating enzyme activity"/>
    <property type="evidence" value="ECO:0007669"/>
    <property type="project" value="InterPro"/>
</dbReference>
<dbReference type="CDD" id="cd01483">
    <property type="entry name" value="E1_enzyme_family"/>
    <property type="match status" value="1"/>
</dbReference>
<comment type="caution">
    <text evidence="3">The sequence shown here is derived from an EMBL/GenBank/DDBJ whole genome shotgun (WGS) entry which is preliminary data.</text>
</comment>
<sequence>MHDRAAQFMGNYDQGLLADIEARLAVKCGSVPARLSDVDLSGYIDRPFVAGWRVPVVFQDNTTRRIDVLLTPWFPSVAARTAMVDHPGRLTWPHVESDGVLCLLSNSHDLDIDDPINVIDNLMARSCDLVDKLIDGAIVGRDFKQEFLTYWNYDLNDPRRFHSLLEPRGPSREIFVWHGTTMSVVAETDEALKTWLRHRFEGISERQLACETACLLWLDSPPVPSEYPQNGSGLLELVTRAGPAGLQAFQAAGSHNHSSVSVIVGAEGRGGPGLMAVRALGANGHEGSRSRERGFRKGKIPSDIALNRLLPTSIILRSKVLRADAPWVHGRGHDRRSAQLAAASAVVFGCGSVGSTVAVMLLRAGVGSLTLVDSDDLEWANVSRHELGGAAVGMKKSVELARRLQRDFPHAAITGSDLTVQSVIATEPDWFTAADLIVSATGSGQADRALNQWHKTTGRTMPIIYGWAEPYGVAGHAVAIGSKGGCLEAGVTKVGLSTFELTNFEERAAVEEPACGMHYAPYGAVELAFINNMVAELAVDCLLGRIVRSTHRMWAGRQAVLSENGGKWTDAALVLLDGQIDGGRLLSRPWQACQCCSPDMIVEPIFEKFSLPGGTT</sequence>
<dbReference type="GO" id="GO:0061503">
    <property type="term" value="F:tRNA threonylcarbamoyladenosine dehydratase"/>
    <property type="evidence" value="ECO:0007669"/>
    <property type="project" value="TreeGrafter"/>
</dbReference>
<organism evidence="3 4">
    <name type="scientific">Rhizobium leguminosarum bv. viciae</name>
    <dbReference type="NCBI Taxonomy" id="387"/>
    <lineage>
        <taxon>Bacteria</taxon>
        <taxon>Pseudomonadati</taxon>
        <taxon>Pseudomonadota</taxon>
        <taxon>Alphaproteobacteria</taxon>
        <taxon>Hyphomicrobiales</taxon>
        <taxon>Rhizobiaceae</taxon>
        <taxon>Rhizobium/Agrobacterium group</taxon>
        <taxon>Rhizobium</taxon>
    </lineage>
</organism>
<evidence type="ECO:0000259" key="2">
    <source>
        <dbReference type="Pfam" id="PF14461"/>
    </source>
</evidence>
<dbReference type="Gene3D" id="3.40.50.720">
    <property type="entry name" value="NAD(P)-binding Rossmann-like Domain"/>
    <property type="match status" value="1"/>
</dbReference>
<accession>A0A8G2IQY7</accession>
<dbReference type="Pfam" id="PF00899">
    <property type="entry name" value="ThiF"/>
    <property type="match status" value="1"/>
</dbReference>
<dbReference type="PANTHER" id="PTHR43267">
    <property type="entry name" value="TRNA THREONYLCARBAMOYLADENOSINE DEHYDRATASE"/>
    <property type="match status" value="1"/>
</dbReference>
<dbReference type="InterPro" id="IPR000594">
    <property type="entry name" value="ThiF_NAD_FAD-bd"/>
</dbReference>
<dbReference type="InterPro" id="IPR035985">
    <property type="entry name" value="Ubiquitin-activating_enz"/>
</dbReference>
<dbReference type="AlphaFoldDB" id="A0A8G2IQY7"/>
<evidence type="ECO:0000259" key="1">
    <source>
        <dbReference type="Pfam" id="PF00899"/>
    </source>
</evidence>
<dbReference type="GO" id="GO:0061504">
    <property type="term" value="P:cyclic threonylcarbamoyladenosine biosynthetic process"/>
    <property type="evidence" value="ECO:0007669"/>
    <property type="project" value="TreeGrafter"/>
</dbReference>
<dbReference type="SUPFAM" id="SSF69572">
    <property type="entry name" value="Activating enzymes of the ubiquitin-like proteins"/>
    <property type="match status" value="1"/>
</dbReference>
<evidence type="ECO:0000313" key="3">
    <source>
        <dbReference type="EMBL" id="TBX85234.1"/>
    </source>
</evidence>
<protein>
    <submittedName>
        <fullName evidence="3">Ubiquitin-activating enzyme</fullName>
    </submittedName>
</protein>
<evidence type="ECO:0000313" key="4">
    <source>
        <dbReference type="Proteomes" id="UP000291866"/>
    </source>
</evidence>
<dbReference type="InterPro" id="IPR045886">
    <property type="entry name" value="ThiF/MoeB/HesA"/>
</dbReference>
<dbReference type="EMBL" id="SJLU01000032">
    <property type="protein sequence ID" value="TBX85234.1"/>
    <property type="molecule type" value="Genomic_DNA"/>
</dbReference>
<reference evidence="3 4" key="1">
    <citation type="submission" date="2019-02" db="EMBL/GenBank/DDBJ databases">
        <title>The competitiveness to form nodules shapes the capacities of Rhizobium leguminosarum sv viciae communities to promote symbiosis with specific hosts.</title>
        <authorList>
            <person name="Boivin S."/>
            <person name="Lepetit M."/>
        </authorList>
    </citation>
    <scope>NUCLEOTIDE SEQUENCE [LARGE SCALE GENOMIC DNA]</scope>
    <source>
        <strain evidence="3 4">SPF4F3</strain>
    </source>
</reference>
<feature type="domain" description="THIF-type NAD/FAD binding fold" evidence="1">
    <location>
        <begin position="338"/>
        <end position="544"/>
    </location>
</feature>